<keyword evidence="4 11" id="KW-0812">Transmembrane</keyword>
<dbReference type="GO" id="GO:0005524">
    <property type="term" value="F:ATP binding"/>
    <property type="evidence" value="ECO:0007669"/>
    <property type="project" value="UniProtKB-KW"/>
</dbReference>
<dbReference type="Gene3D" id="1.20.1560.10">
    <property type="entry name" value="ABC transporter type 1, transmembrane domain"/>
    <property type="match status" value="2"/>
</dbReference>
<feature type="transmembrane region" description="Helical" evidence="11">
    <location>
        <begin position="788"/>
        <end position="813"/>
    </location>
</feature>
<dbReference type="PROSITE" id="PS50893">
    <property type="entry name" value="ABC_TRANSPORTER_2"/>
    <property type="match status" value="2"/>
</dbReference>
<feature type="transmembrane region" description="Helical" evidence="11">
    <location>
        <begin position="543"/>
        <end position="568"/>
    </location>
</feature>
<keyword evidence="7" id="KW-0067">ATP-binding</keyword>
<dbReference type="InterPro" id="IPR044726">
    <property type="entry name" value="ABCC_6TM_D2"/>
</dbReference>
<keyword evidence="8 11" id="KW-1133">Transmembrane helix</keyword>
<dbReference type="GO" id="GO:0016020">
    <property type="term" value="C:membrane"/>
    <property type="evidence" value="ECO:0007669"/>
    <property type="project" value="InterPro"/>
</dbReference>
<organism evidence="14">
    <name type="scientific">Blastocystis hominis</name>
    <dbReference type="NCBI Taxonomy" id="12968"/>
    <lineage>
        <taxon>Eukaryota</taxon>
        <taxon>Sar</taxon>
        <taxon>Stramenopiles</taxon>
        <taxon>Bigyra</taxon>
        <taxon>Opalozoa</taxon>
        <taxon>Opalinata</taxon>
        <taxon>Blastocystidae</taxon>
        <taxon>Blastocystis</taxon>
    </lineage>
</organism>
<dbReference type="PANTHER" id="PTHR24223">
    <property type="entry name" value="ATP-BINDING CASSETTE SUB-FAMILY C"/>
    <property type="match status" value="1"/>
</dbReference>
<dbReference type="GeneID" id="24917521"/>
<keyword evidence="3" id="KW-0813">Transport</keyword>
<comment type="similarity">
    <text evidence="2">Belongs to the ABC transporter superfamily. ABCC family. Conjugate transporter (TC 3.A.1.208) subfamily.</text>
</comment>
<dbReference type="InterPro" id="IPR050173">
    <property type="entry name" value="ABC_transporter_C-like"/>
</dbReference>
<dbReference type="SMART" id="SM00382">
    <property type="entry name" value="AAA"/>
    <property type="match status" value="2"/>
</dbReference>
<dbReference type="OrthoDB" id="6500128at2759"/>
<evidence type="ECO:0000313" key="15">
    <source>
        <dbReference type="Proteomes" id="UP000008312"/>
    </source>
</evidence>
<sequence>MWMYAESQSIRMGGKIRAMVSDAIYRKAFTLSSVSRCSTSSGELMNLMSSDAYLLLWTVFFYMALIALPILVMVIFVFVYVSMGITSLVIIVMFLMMLGLMTFGVYRYAKERLRCLQTTDERVKLVSDVATGIRIVKFYCWEEPFRQLIDKSRQSELVFIRKIAVILAGYFDSVTFVFPKLMPLVGFALYPIITNTPLSASIAFSIISLYKIVESSIFYMPWILASCAQLEASYKRISHFLSLEEMEADLVVQDPPAAEPLRFCAANGEAKTTRMGENDAVMVEEGTFAWGDAAPCLRDVSMRIPRGALVAVTGKTGCGKTSFLAALMGEMNRISGVVATRGSVAYSAQQAWILNDTVRNNILFGKEFDDAKYEEVLSVCCMKNDLKTLQGGDQCEIGDRGINVSGGQKARISLARCCYSDSDIMILDDPIAAVDAHVGRSLFHNCIKRYLHGKTRIMTTNASHVLSDCDLIIVLDDRKIAFLGTYQEYLESGYQAMEEAKPAPSEEPPRKDSAEQLSKEMEKNGTLTLEETKRTGRIQPSVFLGYFKAFGYCIAAFVLLFFLCNVALSAVSQFWVSAWTDDACFANSTDPEVGSEAPIACDGRLQYYIIGYTVITALLIFFAVARFFTIVKGRINASWLMHQQLNSAVLSSPVSFFDTTPTGRIVNRFNRDMYITDFDFPLYFFQLANQISSILSECIVIVVVTPITIVLLIVVAILWYIVYGLFTRANADFQRIEGLERSRVFSHFQTVLFGVSSIRTFHQSDAFVRKMDDALDRSNLAAMYSVWANYWLCIRVCIVTSFITLAVCIIGILGRDSPNTSLLGAALSSATSLASYATNVCDMLAQTELNAIAVERIQDYISNAKPETPMITDVRPPKGWPSEGRIEMKDVALRYRDGPLVLKGVNLTVEPGEKLGIVGRTGAGKSSMMIALFRIAELAGGSVTIDGIDVAKLGLTDVRRALCIIPQDPVLFSASVRFNLDPFYEASDEEIWSVLEESGLKKTVLAMEGGLEAKVEEGGSNFSIGERQLICMARALLRKPKILIMDEATASMDNSTDLFLQEMIRKQFANCSRLTVAHRLNTIMDSDRICVMDHGRVAECDTPQALLHNPHSIFRGMVEATQDPSLLKMIKST</sequence>
<dbReference type="FunCoup" id="D8LVE9">
    <property type="interactions" value="1"/>
</dbReference>
<dbReference type="Pfam" id="PF00005">
    <property type="entry name" value="ABC_tran"/>
    <property type="match status" value="2"/>
</dbReference>
<dbReference type="OMA" id="FWNIIVI"/>
<dbReference type="InParanoid" id="D8LVE9"/>
<feature type="domain" description="ABC transporter" evidence="12">
    <location>
        <begin position="886"/>
        <end position="1119"/>
    </location>
</feature>
<dbReference type="InterPro" id="IPR011527">
    <property type="entry name" value="ABC1_TM_dom"/>
</dbReference>
<gene>
    <name evidence="14" type="ORF">GSBLH_T00000203001</name>
</gene>
<dbReference type="CDD" id="cd03244">
    <property type="entry name" value="ABCC_MRP_domain2"/>
    <property type="match status" value="1"/>
</dbReference>
<evidence type="ECO:0000256" key="11">
    <source>
        <dbReference type="SAM" id="Phobius"/>
    </source>
</evidence>
<evidence type="ECO:0000259" key="12">
    <source>
        <dbReference type="PROSITE" id="PS50893"/>
    </source>
</evidence>
<dbReference type="FunFam" id="3.40.50.300:FF:000074">
    <property type="entry name" value="Multidrug resistance-associated protein 5 isoform 1"/>
    <property type="match status" value="1"/>
</dbReference>
<evidence type="ECO:0000256" key="10">
    <source>
        <dbReference type="SAM" id="MobiDB-lite"/>
    </source>
</evidence>
<dbReference type="GO" id="GO:0140359">
    <property type="term" value="F:ABC-type transporter activity"/>
    <property type="evidence" value="ECO:0007669"/>
    <property type="project" value="InterPro"/>
</dbReference>
<dbReference type="RefSeq" id="XP_012893836.1">
    <property type="nucleotide sequence ID" value="XM_013038382.1"/>
</dbReference>
<dbReference type="CDD" id="cd18580">
    <property type="entry name" value="ABC_6TM_ABCC_D2"/>
    <property type="match status" value="1"/>
</dbReference>
<dbReference type="EMBL" id="FN668638">
    <property type="protein sequence ID" value="CBK19788.2"/>
    <property type="molecule type" value="Genomic_DNA"/>
</dbReference>
<dbReference type="InterPro" id="IPR003439">
    <property type="entry name" value="ABC_transporter-like_ATP-bd"/>
</dbReference>
<protein>
    <submittedName>
        <fullName evidence="14">ABC transporter type 1</fullName>
    </submittedName>
</protein>
<evidence type="ECO:0000256" key="9">
    <source>
        <dbReference type="ARBA" id="ARBA00023136"/>
    </source>
</evidence>
<evidence type="ECO:0000313" key="14">
    <source>
        <dbReference type="EMBL" id="CBK19788.2"/>
    </source>
</evidence>
<accession>D8LVE9</accession>
<keyword evidence="6" id="KW-0547">Nucleotide-binding</keyword>
<dbReference type="GO" id="GO:0012505">
    <property type="term" value="C:endomembrane system"/>
    <property type="evidence" value="ECO:0007669"/>
    <property type="project" value="UniProtKB-SubCell"/>
</dbReference>
<feature type="transmembrane region" description="Helical" evidence="11">
    <location>
        <begin position="54"/>
        <end position="79"/>
    </location>
</feature>
<dbReference type="PROSITE" id="PS50929">
    <property type="entry name" value="ABC_TM1F"/>
    <property type="match status" value="2"/>
</dbReference>
<evidence type="ECO:0000256" key="5">
    <source>
        <dbReference type="ARBA" id="ARBA00022737"/>
    </source>
</evidence>
<dbReference type="Gene3D" id="3.40.50.300">
    <property type="entry name" value="P-loop containing nucleotide triphosphate hydrolases"/>
    <property type="match status" value="2"/>
</dbReference>
<keyword evidence="9 11" id="KW-0472">Membrane</keyword>
<evidence type="ECO:0000256" key="1">
    <source>
        <dbReference type="ARBA" id="ARBA00004127"/>
    </source>
</evidence>
<dbReference type="CDD" id="cd03250">
    <property type="entry name" value="ABCC_MRP_domain1"/>
    <property type="match status" value="1"/>
</dbReference>
<evidence type="ECO:0000256" key="2">
    <source>
        <dbReference type="ARBA" id="ARBA00009726"/>
    </source>
</evidence>
<feature type="transmembrane region" description="Helical" evidence="11">
    <location>
        <begin position="698"/>
        <end position="722"/>
    </location>
</feature>
<dbReference type="FunFam" id="3.40.50.300:FF:000997">
    <property type="entry name" value="Multidrug resistance-associated protein 1"/>
    <property type="match status" value="1"/>
</dbReference>
<dbReference type="InterPro" id="IPR036640">
    <property type="entry name" value="ABC1_TM_sf"/>
</dbReference>
<evidence type="ECO:0000259" key="13">
    <source>
        <dbReference type="PROSITE" id="PS50929"/>
    </source>
</evidence>
<dbReference type="Proteomes" id="UP000008312">
    <property type="component" value="Unassembled WGS sequence"/>
</dbReference>
<evidence type="ECO:0000256" key="6">
    <source>
        <dbReference type="ARBA" id="ARBA00022741"/>
    </source>
</evidence>
<feature type="transmembrane region" description="Helical" evidence="11">
    <location>
        <begin position="184"/>
        <end position="210"/>
    </location>
</feature>
<keyword evidence="15" id="KW-1185">Reference proteome</keyword>
<dbReference type="InterPro" id="IPR003593">
    <property type="entry name" value="AAA+_ATPase"/>
</dbReference>
<dbReference type="Pfam" id="PF00664">
    <property type="entry name" value="ABC_membrane"/>
    <property type="match status" value="2"/>
</dbReference>
<evidence type="ECO:0000256" key="3">
    <source>
        <dbReference type="ARBA" id="ARBA00022448"/>
    </source>
</evidence>
<evidence type="ECO:0000256" key="7">
    <source>
        <dbReference type="ARBA" id="ARBA00022840"/>
    </source>
</evidence>
<feature type="region of interest" description="Disordered" evidence="10">
    <location>
        <begin position="497"/>
        <end position="526"/>
    </location>
</feature>
<evidence type="ECO:0000256" key="8">
    <source>
        <dbReference type="ARBA" id="ARBA00022989"/>
    </source>
</evidence>
<proteinExistence type="inferred from homology"/>
<dbReference type="GO" id="GO:0016887">
    <property type="term" value="F:ATP hydrolysis activity"/>
    <property type="evidence" value="ECO:0007669"/>
    <property type="project" value="InterPro"/>
</dbReference>
<dbReference type="SUPFAM" id="SSF52540">
    <property type="entry name" value="P-loop containing nucleoside triphosphate hydrolases"/>
    <property type="match status" value="2"/>
</dbReference>
<feature type="domain" description="ABC transmembrane type-1" evidence="13">
    <location>
        <begin position="1"/>
        <end position="229"/>
    </location>
</feature>
<comment type="subcellular location">
    <subcellularLocation>
        <location evidence="1">Endomembrane system</location>
        <topology evidence="1">Multi-pass membrane protein</topology>
    </subcellularLocation>
</comment>
<dbReference type="SUPFAM" id="SSF90123">
    <property type="entry name" value="ABC transporter transmembrane region"/>
    <property type="match status" value="2"/>
</dbReference>
<feature type="compositionally biased region" description="Basic and acidic residues" evidence="10">
    <location>
        <begin position="507"/>
        <end position="523"/>
    </location>
</feature>
<feature type="transmembrane region" description="Helical" evidence="11">
    <location>
        <begin position="85"/>
        <end position="106"/>
    </location>
</feature>
<feature type="domain" description="ABC transmembrane type-1" evidence="13">
    <location>
        <begin position="556"/>
        <end position="849"/>
    </location>
</feature>
<dbReference type="AlphaFoldDB" id="D8LVE9"/>
<evidence type="ECO:0000256" key="4">
    <source>
        <dbReference type="ARBA" id="ARBA00022692"/>
    </source>
</evidence>
<feature type="transmembrane region" description="Helical" evidence="11">
    <location>
        <begin position="605"/>
        <end position="628"/>
    </location>
</feature>
<dbReference type="FunFam" id="1.20.1560.10:FF:000013">
    <property type="entry name" value="ABC transporter C family member 2"/>
    <property type="match status" value="1"/>
</dbReference>
<name>D8LVE9_BLAHO</name>
<dbReference type="CDD" id="cd18579">
    <property type="entry name" value="ABC_6TM_ABCC_D1"/>
    <property type="match status" value="1"/>
</dbReference>
<feature type="domain" description="ABC transporter" evidence="12">
    <location>
        <begin position="281"/>
        <end position="502"/>
    </location>
</feature>
<keyword evidence="5" id="KW-0677">Repeat</keyword>
<dbReference type="InterPro" id="IPR044746">
    <property type="entry name" value="ABCC_6TM_D1"/>
</dbReference>
<dbReference type="InterPro" id="IPR027417">
    <property type="entry name" value="P-loop_NTPase"/>
</dbReference>
<feature type="transmembrane region" description="Helical" evidence="11">
    <location>
        <begin position="159"/>
        <end position="178"/>
    </location>
</feature>
<reference evidence="14" key="1">
    <citation type="submission" date="2010-02" db="EMBL/GenBank/DDBJ databases">
        <title>Sequencing and annotation of the Blastocystis hominis genome.</title>
        <authorList>
            <person name="Wincker P."/>
        </authorList>
    </citation>
    <scope>NUCLEOTIDE SEQUENCE</scope>
    <source>
        <strain evidence="14">Singapore isolate B</strain>
    </source>
</reference>